<evidence type="ECO:0000313" key="8">
    <source>
        <dbReference type="EMBL" id="CAA9354313.1"/>
    </source>
</evidence>
<feature type="transmembrane region" description="Helical" evidence="6">
    <location>
        <begin position="7"/>
        <end position="29"/>
    </location>
</feature>
<feature type="transmembrane region" description="Helical" evidence="6">
    <location>
        <begin position="91"/>
        <end position="108"/>
    </location>
</feature>
<feature type="compositionally biased region" description="Gly residues" evidence="5">
    <location>
        <begin position="345"/>
        <end position="366"/>
    </location>
</feature>
<accession>A0A6J4MCK0</accession>
<keyword evidence="4 6" id="KW-0472">Membrane</keyword>
<feature type="transmembrane region" description="Helical" evidence="6">
    <location>
        <begin position="255"/>
        <end position="277"/>
    </location>
</feature>
<gene>
    <name evidence="8" type="ORF">AVDCRST_MAG36-2193</name>
</gene>
<dbReference type="InterPro" id="IPR052185">
    <property type="entry name" value="IPC_Synthase-Related"/>
</dbReference>
<evidence type="ECO:0000256" key="2">
    <source>
        <dbReference type="ARBA" id="ARBA00022692"/>
    </source>
</evidence>
<keyword evidence="2 6" id="KW-0812">Transmembrane</keyword>
<feature type="transmembrane region" description="Helical" evidence="6">
    <location>
        <begin position="152"/>
        <end position="178"/>
    </location>
</feature>
<dbReference type="AlphaFoldDB" id="A0A6J4MCK0"/>
<evidence type="ECO:0000256" key="6">
    <source>
        <dbReference type="SAM" id="Phobius"/>
    </source>
</evidence>
<feature type="compositionally biased region" description="Basic and acidic residues" evidence="5">
    <location>
        <begin position="331"/>
        <end position="344"/>
    </location>
</feature>
<dbReference type="GO" id="GO:0016020">
    <property type="term" value="C:membrane"/>
    <property type="evidence" value="ECO:0007669"/>
    <property type="project" value="UniProtKB-SubCell"/>
</dbReference>
<dbReference type="Pfam" id="PF14378">
    <property type="entry name" value="PAP2_3"/>
    <property type="match status" value="1"/>
</dbReference>
<evidence type="ECO:0000256" key="1">
    <source>
        <dbReference type="ARBA" id="ARBA00004141"/>
    </source>
</evidence>
<feature type="transmembrane region" description="Helical" evidence="6">
    <location>
        <begin position="185"/>
        <end position="206"/>
    </location>
</feature>
<reference evidence="8" key="1">
    <citation type="submission" date="2020-02" db="EMBL/GenBank/DDBJ databases">
        <authorList>
            <person name="Meier V. D."/>
        </authorList>
    </citation>
    <scope>NUCLEOTIDE SEQUENCE</scope>
    <source>
        <strain evidence="8">AVDCRST_MAG36</strain>
    </source>
</reference>
<evidence type="ECO:0000259" key="7">
    <source>
        <dbReference type="Pfam" id="PF14378"/>
    </source>
</evidence>
<keyword evidence="3 6" id="KW-1133">Transmembrane helix</keyword>
<feature type="transmembrane region" description="Helical" evidence="6">
    <location>
        <begin position="284"/>
        <end position="303"/>
    </location>
</feature>
<protein>
    <recommendedName>
        <fullName evidence="7">Inositolphosphotransferase Aur1/Ipt1 domain-containing protein</fullName>
    </recommendedName>
</protein>
<feature type="transmembrane region" description="Helical" evidence="6">
    <location>
        <begin position="41"/>
        <end position="60"/>
    </location>
</feature>
<dbReference type="CDD" id="cd03386">
    <property type="entry name" value="PAP2_Aur1_like"/>
    <property type="match status" value="1"/>
</dbReference>
<dbReference type="PANTHER" id="PTHR31310:SF7">
    <property type="entry name" value="PA-PHOSPHATASE RELATED-FAMILY PROTEIN DDB_G0268928"/>
    <property type="match status" value="1"/>
</dbReference>
<feature type="compositionally biased region" description="Basic and acidic residues" evidence="5">
    <location>
        <begin position="372"/>
        <end position="383"/>
    </location>
</feature>
<proteinExistence type="predicted"/>
<dbReference type="EMBL" id="CADCUH010000148">
    <property type="protein sequence ID" value="CAA9354313.1"/>
    <property type="molecule type" value="Genomic_DNA"/>
</dbReference>
<dbReference type="InterPro" id="IPR026841">
    <property type="entry name" value="Aur1/Ipt1"/>
</dbReference>
<feature type="domain" description="Inositolphosphotransferase Aur1/Ipt1" evidence="7">
    <location>
        <begin position="127"/>
        <end position="321"/>
    </location>
</feature>
<comment type="subcellular location">
    <subcellularLocation>
        <location evidence="1">Membrane</location>
        <topology evidence="1">Multi-pass membrane protein</topology>
    </subcellularLocation>
</comment>
<evidence type="ECO:0000256" key="5">
    <source>
        <dbReference type="SAM" id="MobiDB-lite"/>
    </source>
</evidence>
<organism evidence="8">
    <name type="scientific">uncultured Nocardioidaceae bacterium</name>
    <dbReference type="NCBI Taxonomy" id="253824"/>
    <lineage>
        <taxon>Bacteria</taxon>
        <taxon>Bacillati</taxon>
        <taxon>Actinomycetota</taxon>
        <taxon>Actinomycetes</taxon>
        <taxon>Propionibacteriales</taxon>
        <taxon>Nocardioidaceae</taxon>
        <taxon>environmental samples</taxon>
    </lineage>
</organism>
<sequence>MVVQRRAWGLLVGITATMGIVAVTVSLLLDLRMVDPEGFLGPAWVRLPAMVLGAFLLDVVPRSVWRARWRFGSVLQEARILVRDHWTRERLVLLTVGLTCFYITYVSYRNLKNYLPDFYPRTQDSLLHRIDRWLFLGNEPATILHAVFGEGWAAHFFAFVYLLYLPLAPLSLVVWLVWSRRIEHGYWYATANCLTWTLGTVSYYLIPSLGPAFQYVWLYEELDVTGVTTLQQSLWDQRQDHRFPLSPFSESIQSVAGFASLHVALTLVIALIAHFTVSSALVRYAAWTFFALTTVSTLYFGWHYVADDIGGAVIAVAAVWLGAWATGQKLDRSGRDRTGDRAGDRGQGAGRSGGGPDDGAGGGATGPGRSTGDAERDHLRATA</sequence>
<evidence type="ECO:0000256" key="4">
    <source>
        <dbReference type="ARBA" id="ARBA00023136"/>
    </source>
</evidence>
<name>A0A6J4MCK0_9ACTN</name>
<feature type="transmembrane region" description="Helical" evidence="6">
    <location>
        <begin position="309"/>
        <end position="327"/>
    </location>
</feature>
<evidence type="ECO:0000256" key="3">
    <source>
        <dbReference type="ARBA" id="ARBA00022989"/>
    </source>
</evidence>
<feature type="region of interest" description="Disordered" evidence="5">
    <location>
        <begin position="331"/>
        <end position="383"/>
    </location>
</feature>
<dbReference type="PANTHER" id="PTHR31310">
    <property type="match status" value="1"/>
</dbReference>